<dbReference type="RefSeq" id="WP_181376666.1">
    <property type="nucleotide sequence ID" value="NZ_BDQX01000171.1"/>
</dbReference>
<evidence type="ECO:0000256" key="5">
    <source>
        <dbReference type="ARBA" id="ARBA00023244"/>
    </source>
</evidence>
<dbReference type="InterPro" id="IPR042518">
    <property type="entry name" value="SirC_C"/>
</dbReference>
<gene>
    <name evidence="7" type="ORF">PAT3040_03363</name>
</gene>
<dbReference type="PANTHER" id="PTHR35330">
    <property type="entry name" value="SIROHEME BIOSYNTHESIS PROTEIN MET8"/>
    <property type="match status" value="1"/>
</dbReference>
<accession>A0A2R5EQB6</accession>
<comment type="caution">
    <text evidence="7">The sequence shown here is derived from an EMBL/GenBank/DDBJ whole genome shotgun (WGS) entry which is preliminary data.</text>
</comment>
<keyword evidence="3" id="KW-0560">Oxidoreductase</keyword>
<dbReference type="NCBIfam" id="TIGR01470">
    <property type="entry name" value="cysG_Nterm"/>
    <property type="match status" value="1"/>
</dbReference>
<dbReference type="UniPathway" id="UPA00262">
    <property type="reaction ID" value="UER00222"/>
</dbReference>
<evidence type="ECO:0000256" key="6">
    <source>
        <dbReference type="ARBA" id="ARBA00047561"/>
    </source>
</evidence>
<dbReference type="SUPFAM" id="SSF51735">
    <property type="entry name" value="NAD(P)-binding Rossmann-fold domains"/>
    <property type="match status" value="1"/>
</dbReference>
<keyword evidence="8" id="KW-1185">Reference proteome</keyword>
<keyword evidence="5" id="KW-0627">Porphyrin biosynthesis</keyword>
<organism evidence="7 8">
    <name type="scientific">Paenibacillus agaridevorans</name>
    <dbReference type="NCBI Taxonomy" id="171404"/>
    <lineage>
        <taxon>Bacteria</taxon>
        <taxon>Bacillati</taxon>
        <taxon>Bacillota</taxon>
        <taxon>Bacilli</taxon>
        <taxon>Bacillales</taxon>
        <taxon>Paenibacillaceae</taxon>
        <taxon>Paenibacillus</taxon>
    </lineage>
</organism>
<keyword evidence="4" id="KW-0520">NAD</keyword>
<dbReference type="EC" id="1.3.1.76" evidence="2"/>
<proteinExistence type="predicted"/>
<dbReference type="PANTHER" id="PTHR35330:SF1">
    <property type="entry name" value="SIROHEME BIOSYNTHESIS PROTEIN MET8"/>
    <property type="match status" value="1"/>
</dbReference>
<comment type="catalytic activity">
    <reaction evidence="6">
        <text>precorrin-2 + NAD(+) = sirohydrochlorin + NADH + 2 H(+)</text>
        <dbReference type="Rhea" id="RHEA:15613"/>
        <dbReference type="ChEBI" id="CHEBI:15378"/>
        <dbReference type="ChEBI" id="CHEBI:57540"/>
        <dbReference type="ChEBI" id="CHEBI:57945"/>
        <dbReference type="ChEBI" id="CHEBI:58351"/>
        <dbReference type="ChEBI" id="CHEBI:58827"/>
        <dbReference type="EC" id="1.3.1.76"/>
    </reaction>
</comment>
<protein>
    <recommendedName>
        <fullName evidence="2">precorrin-2 dehydrogenase</fullName>
        <ecNumber evidence="2">1.3.1.76</ecNumber>
    </recommendedName>
</protein>
<evidence type="ECO:0000256" key="1">
    <source>
        <dbReference type="ARBA" id="ARBA00005010"/>
    </source>
</evidence>
<evidence type="ECO:0000256" key="4">
    <source>
        <dbReference type="ARBA" id="ARBA00023027"/>
    </source>
</evidence>
<dbReference type="InterPro" id="IPR006367">
    <property type="entry name" value="Sirohaem_synthase_N"/>
</dbReference>
<dbReference type="AlphaFoldDB" id="A0A2R5EQB6"/>
<dbReference type="InterPro" id="IPR028161">
    <property type="entry name" value="Met8-like"/>
</dbReference>
<dbReference type="Gene3D" id="3.40.50.720">
    <property type="entry name" value="NAD(P)-binding Rossmann-like Domain"/>
    <property type="match status" value="1"/>
</dbReference>
<dbReference type="SUPFAM" id="SSF75615">
    <property type="entry name" value="Siroheme synthase middle domains-like"/>
    <property type="match status" value="1"/>
</dbReference>
<comment type="pathway">
    <text evidence="1">Porphyrin-containing compound metabolism; siroheme biosynthesis; sirohydrochlorin from precorrin-2: step 1/1.</text>
</comment>
<dbReference type="EMBL" id="BDQX01000171">
    <property type="protein sequence ID" value="GBG08767.1"/>
    <property type="molecule type" value="Genomic_DNA"/>
</dbReference>
<dbReference type="Gene3D" id="1.10.8.610">
    <property type="entry name" value="SirC, precorrin-2 dehydrogenase, C-terminal helical domain-like"/>
    <property type="match status" value="1"/>
</dbReference>
<evidence type="ECO:0000256" key="2">
    <source>
        <dbReference type="ARBA" id="ARBA00012400"/>
    </source>
</evidence>
<dbReference type="Proteomes" id="UP000245202">
    <property type="component" value="Unassembled WGS sequence"/>
</dbReference>
<evidence type="ECO:0000313" key="8">
    <source>
        <dbReference type="Proteomes" id="UP000245202"/>
    </source>
</evidence>
<dbReference type="GO" id="GO:0004325">
    <property type="term" value="F:ferrochelatase activity"/>
    <property type="evidence" value="ECO:0007669"/>
    <property type="project" value="InterPro"/>
</dbReference>
<name>A0A2R5EQB6_9BACL</name>
<dbReference type="GO" id="GO:0019354">
    <property type="term" value="P:siroheme biosynthetic process"/>
    <property type="evidence" value="ECO:0007669"/>
    <property type="project" value="UniProtKB-UniPathway"/>
</dbReference>
<evidence type="ECO:0000313" key="7">
    <source>
        <dbReference type="EMBL" id="GBG08767.1"/>
    </source>
</evidence>
<dbReference type="InterPro" id="IPR036291">
    <property type="entry name" value="NAD(P)-bd_dom_sf"/>
</dbReference>
<dbReference type="GO" id="GO:0043115">
    <property type="term" value="F:precorrin-2 dehydrogenase activity"/>
    <property type="evidence" value="ECO:0007669"/>
    <property type="project" value="UniProtKB-EC"/>
</dbReference>
<evidence type="ECO:0000256" key="3">
    <source>
        <dbReference type="ARBA" id="ARBA00023002"/>
    </source>
</evidence>
<sequence length="226" mass="24740">MELAREHKVRPTYYAAALDLKGKLCAVIGGGIVAERKLKGLLEGGADRVRLVSPEVTPGIAALADGGNIILEQRDYQESDLANVWLVFACTHDAMLNAAIALAANRRGIWCNVTDDAASGSFISPSVVRRGDLLLAVTASGASPSLSALIRTELERQYGPQYIERVERLRQLREYVYKTQKNERVRREVLRLAAEGTLMDDGAAGTLGLDEWYAVLLEITIGRQME</sequence>
<reference evidence="7 8" key="1">
    <citation type="submission" date="2017-08" db="EMBL/GenBank/DDBJ databases">
        <title>Substantial Increase in Enzyme Production by Combined Drug-Resistance Mutations in Paenibacillus agaridevorans.</title>
        <authorList>
            <person name="Tanaka Y."/>
            <person name="Funane K."/>
            <person name="Hosaka T."/>
            <person name="Shiwa Y."/>
            <person name="Fujita N."/>
            <person name="Miyazaki T."/>
            <person name="Yoshikawa H."/>
            <person name="Murakami K."/>
            <person name="Kasahara K."/>
            <person name="Inaoka T."/>
            <person name="Hiraga Y."/>
            <person name="Ochi K."/>
        </authorList>
    </citation>
    <scope>NUCLEOTIDE SEQUENCE [LARGE SCALE GENOMIC DNA]</scope>
    <source>
        <strain evidence="7 8">T-3040</strain>
    </source>
</reference>
<dbReference type="Pfam" id="PF13241">
    <property type="entry name" value="NAD_binding_7"/>
    <property type="match status" value="1"/>
</dbReference>